<feature type="compositionally biased region" description="Basic and acidic residues" evidence="8">
    <location>
        <begin position="86"/>
        <end position="101"/>
    </location>
</feature>
<dbReference type="PIRSF" id="PIRSF038133">
    <property type="entry name" value="HAT_Nua4_EAF3/MRG15"/>
    <property type="match status" value="1"/>
</dbReference>
<comment type="similarity">
    <text evidence="2">Belongs to the MRG family.</text>
</comment>
<dbReference type="SUPFAM" id="SSF54160">
    <property type="entry name" value="Chromo domain-like"/>
    <property type="match status" value="1"/>
</dbReference>
<evidence type="ECO:0000259" key="9">
    <source>
        <dbReference type="SMART" id="SM00298"/>
    </source>
</evidence>
<evidence type="ECO:0000256" key="1">
    <source>
        <dbReference type="ARBA" id="ARBA00004123"/>
    </source>
</evidence>
<keyword evidence="4" id="KW-0156">Chromatin regulator</keyword>
<evidence type="ECO:0000256" key="3">
    <source>
        <dbReference type="ARBA" id="ARBA00018505"/>
    </source>
</evidence>
<gene>
    <name evidence="10" type="ORF">PCASD_00238</name>
</gene>
<dbReference type="Gene3D" id="1.10.274.30">
    <property type="entry name" value="MRG domain"/>
    <property type="match status" value="1"/>
</dbReference>
<dbReference type="InterPro" id="IPR026541">
    <property type="entry name" value="MRG_dom"/>
</dbReference>
<dbReference type="GO" id="GO:0032221">
    <property type="term" value="C:Rpd3S complex"/>
    <property type="evidence" value="ECO:0007669"/>
    <property type="project" value="TreeGrafter"/>
</dbReference>
<evidence type="ECO:0000313" key="10">
    <source>
        <dbReference type="EMBL" id="PLW52379.1"/>
    </source>
</evidence>
<dbReference type="InterPro" id="IPR000953">
    <property type="entry name" value="Chromo/chromo_shadow_dom"/>
</dbReference>
<dbReference type="Proteomes" id="UP000235392">
    <property type="component" value="Unassembled WGS sequence"/>
</dbReference>
<dbReference type="PANTHER" id="PTHR10880:SF15">
    <property type="entry name" value="MSL COMPLEX SUBUNIT 3"/>
    <property type="match status" value="1"/>
</dbReference>
<name>A0A2N5VQW0_9BASI</name>
<dbReference type="PANTHER" id="PTHR10880">
    <property type="entry name" value="MORTALITY FACTOR 4-LIKE PROTEIN"/>
    <property type="match status" value="1"/>
</dbReference>
<dbReference type="Pfam" id="PF05712">
    <property type="entry name" value="MRG"/>
    <property type="match status" value="1"/>
</dbReference>
<dbReference type="InterPro" id="IPR008676">
    <property type="entry name" value="MRG"/>
</dbReference>
<dbReference type="EMBL" id="PGCI01000001">
    <property type="protein sequence ID" value="PLW52379.1"/>
    <property type="molecule type" value="Genomic_DNA"/>
</dbReference>
<dbReference type="InterPro" id="IPR038217">
    <property type="entry name" value="MRG_C_sf"/>
</dbReference>
<evidence type="ECO:0000256" key="6">
    <source>
        <dbReference type="ARBA" id="ARBA00023163"/>
    </source>
</evidence>
<comment type="subcellular location">
    <subcellularLocation>
        <location evidence="1">Nucleus</location>
    </subcellularLocation>
</comment>
<evidence type="ECO:0000256" key="8">
    <source>
        <dbReference type="SAM" id="MobiDB-lite"/>
    </source>
</evidence>
<dbReference type="AlphaFoldDB" id="A0A2N5VQW0"/>
<dbReference type="Gene3D" id="2.30.30.140">
    <property type="match status" value="1"/>
</dbReference>
<proteinExistence type="inferred from homology"/>
<feature type="compositionally biased region" description="Basic and acidic residues" evidence="8">
    <location>
        <begin position="109"/>
        <end position="126"/>
    </location>
</feature>
<evidence type="ECO:0000256" key="2">
    <source>
        <dbReference type="ARBA" id="ARBA00009093"/>
    </source>
</evidence>
<dbReference type="GO" id="GO:0035267">
    <property type="term" value="C:NuA4 histone acetyltransferase complex"/>
    <property type="evidence" value="ECO:0007669"/>
    <property type="project" value="TreeGrafter"/>
</dbReference>
<evidence type="ECO:0000256" key="4">
    <source>
        <dbReference type="ARBA" id="ARBA00022853"/>
    </source>
</evidence>
<accession>A0A2N5VQW0</accession>
<evidence type="ECO:0000256" key="5">
    <source>
        <dbReference type="ARBA" id="ARBA00023015"/>
    </source>
</evidence>
<evidence type="ECO:0000256" key="7">
    <source>
        <dbReference type="ARBA" id="ARBA00023242"/>
    </source>
</evidence>
<keyword evidence="6" id="KW-0804">Transcription</keyword>
<dbReference type="InterPro" id="IPR016197">
    <property type="entry name" value="Chromo-like_dom_sf"/>
</dbReference>
<keyword evidence="7" id="KW-0539">Nucleus</keyword>
<evidence type="ECO:0000313" key="11">
    <source>
        <dbReference type="Proteomes" id="UP000235392"/>
    </source>
</evidence>
<reference evidence="10 11" key="1">
    <citation type="submission" date="2017-11" db="EMBL/GenBank/DDBJ databases">
        <title>De novo assembly and phasing of dikaryotic genomes from two isolates of Puccinia coronata f. sp. avenae, the causal agent of oat crown rust.</title>
        <authorList>
            <person name="Miller M.E."/>
            <person name="Zhang Y."/>
            <person name="Omidvar V."/>
            <person name="Sperschneider J."/>
            <person name="Schwessinger B."/>
            <person name="Raley C."/>
            <person name="Palmer J.M."/>
            <person name="Garnica D."/>
            <person name="Upadhyaya N."/>
            <person name="Rathjen J."/>
            <person name="Taylor J.M."/>
            <person name="Park R.F."/>
            <person name="Dodds P.N."/>
            <person name="Hirsch C.D."/>
            <person name="Kianian S.F."/>
            <person name="Figueroa M."/>
        </authorList>
    </citation>
    <scope>NUCLEOTIDE SEQUENCE [LARGE SCALE GENOMIC DNA]</scope>
    <source>
        <strain evidence="10">12SD80</strain>
    </source>
</reference>
<dbReference type="GO" id="GO:0006338">
    <property type="term" value="P:chromatin remodeling"/>
    <property type="evidence" value="ECO:0007669"/>
    <property type="project" value="UniProtKB-ARBA"/>
</dbReference>
<protein>
    <recommendedName>
        <fullName evidence="3">Chromatin modification-related protein EAF3</fullName>
    </recommendedName>
</protein>
<sequence>MPKGGYSEHEKVLCYHGPLLYEAKVLKVTESSPDDTRGISKGNQYLVHYKGWKQKWDEWVPECRLLKWTNENVRIRTELQEIHNIKEAPDKSMAKDIKNNEQRPASNSDKGKKPEGRATKRSRDVGSETAFTLEEGSSKQAMTILMPEPLKVQLVDDWEAVTRKHQVVSLPRNPTVKTLLEEYEQYAVDRSTIPQAKNLIKEVNAGLKVYFDRSLGFCLLYRNERQQYIDIRKKFKTKPPSEIYGAEHLLRLIVNLPEMISHTKMEPEIISIVQDHAAKMLEWLVAEQSRVIQSPYADTSPTYQKINRSI</sequence>
<dbReference type="GO" id="GO:0006355">
    <property type="term" value="P:regulation of DNA-templated transcription"/>
    <property type="evidence" value="ECO:0007669"/>
    <property type="project" value="InterPro"/>
</dbReference>
<dbReference type="Pfam" id="PF22732">
    <property type="entry name" value="MSL3_chromo-like"/>
    <property type="match status" value="1"/>
</dbReference>
<keyword evidence="5" id="KW-0805">Transcription regulation</keyword>
<feature type="region of interest" description="Disordered" evidence="8">
    <location>
        <begin position="86"/>
        <end position="134"/>
    </location>
</feature>
<dbReference type="SMART" id="SM00298">
    <property type="entry name" value="CHROMO"/>
    <property type="match status" value="1"/>
</dbReference>
<dbReference type="InterPro" id="IPR053820">
    <property type="entry name" value="MSL3_chromo-like"/>
</dbReference>
<dbReference type="CDD" id="cd18983">
    <property type="entry name" value="CBD_MSL3_like"/>
    <property type="match status" value="1"/>
</dbReference>
<feature type="domain" description="Chromo" evidence="9">
    <location>
        <begin position="5"/>
        <end position="81"/>
    </location>
</feature>
<comment type="caution">
    <text evidence="10">The sequence shown here is derived from an EMBL/GenBank/DDBJ whole genome shotgun (WGS) entry which is preliminary data.</text>
</comment>
<dbReference type="PROSITE" id="PS51640">
    <property type="entry name" value="MRG"/>
    <property type="match status" value="1"/>
</dbReference>
<organism evidence="10 11">
    <name type="scientific">Puccinia coronata f. sp. avenae</name>
    <dbReference type="NCBI Taxonomy" id="200324"/>
    <lineage>
        <taxon>Eukaryota</taxon>
        <taxon>Fungi</taxon>
        <taxon>Dikarya</taxon>
        <taxon>Basidiomycota</taxon>
        <taxon>Pucciniomycotina</taxon>
        <taxon>Pucciniomycetes</taxon>
        <taxon>Pucciniales</taxon>
        <taxon>Pucciniaceae</taxon>
        <taxon>Puccinia</taxon>
    </lineage>
</organism>